<organism evidence="1 3">
    <name type="scientific">Formosa algae</name>
    <dbReference type="NCBI Taxonomy" id="225843"/>
    <lineage>
        <taxon>Bacteria</taxon>
        <taxon>Pseudomonadati</taxon>
        <taxon>Bacteroidota</taxon>
        <taxon>Flavobacteriia</taxon>
        <taxon>Flavobacteriales</taxon>
        <taxon>Flavobacteriaceae</taxon>
        <taxon>Formosa</taxon>
    </lineage>
</organism>
<reference evidence="1" key="1">
    <citation type="submission" date="2021-03" db="EMBL/GenBank/DDBJ databases">
        <title>Genomic Encyclopedia of Type Strains, Phase IV (KMG-IV): sequencing the most valuable type-strain genomes for metagenomic binning, comparative biology and taxonomic classification.</title>
        <authorList>
            <person name="Goeker M."/>
        </authorList>
    </citation>
    <scope>NUCLEOTIDE SEQUENCE</scope>
    <source>
        <strain evidence="1">DSM 15523</strain>
        <strain evidence="2 4">DSM 16476</strain>
    </source>
</reference>
<evidence type="ECO:0000313" key="1">
    <source>
        <dbReference type="EMBL" id="MBP1839955.1"/>
    </source>
</evidence>
<dbReference type="EMBL" id="JAUSUU010000005">
    <property type="protein sequence ID" value="MDQ0335554.1"/>
    <property type="molecule type" value="Genomic_DNA"/>
</dbReference>
<evidence type="ECO:0000313" key="2">
    <source>
        <dbReference type="EMBL" id="MDQ0335554.1"/>
    </source>
</evidence>
<protein>
    <submittedName>
        <fullName evidence="1">Uncharacterized protein</fullName>
    </submittedName>
</protein>
<dbReference type="OrthoDB" id="7064118at2"/>
<dbReference type="AlphaFoldDB" id="A0A9X0YIY4"/>
<dbReference type="RefSeq" id="WP_057778728.1">
    <property type="nucleotide sequence ID" value="NZ_JAGGJQ010000004.1"/>
</dbReference>
<accession>A0A9X0YIY4</accession>
<dbReference type="Proteomes" id="UP001231587">
    <property type="component" value="Unassembled WGS sequence"/>
</dbReference>
<gene>
    <name evidence="1" type="ORF">J2Z56_001879</name>
    <name evidence="2" type="ORF">J2Z57_002002</name>
</gene>
<proteinExistence type="predicted"/>
<dbReference type="Proteomes" id="UP001138672">
    <property type="component" value="Unassembled WGS sequence"/>
</dbReference>
<evidence type="ECO:0000313" key="4">
    <source>
        <dbReference type="Proteomes" id="UP001231587"/>
    </source>
</evidence>
<name>A0A9X0YIY4_9FLAO</name>
<dbReference type="EMBL" id="JAGGJQ010000004">
    <property type="protein sequence ID" value="MBP1839955.1"/>
    <property type="molecule type" value="Genomic_DNA"/>
</dbReference>
<sequence>MTSILTGDIINSRAHDAKDWLTHLKAELNLYGQSPKQWEIYRGDSFQVEINPKHALKAAILIKASLKQFKSIDVRIAIGLGEKTYDANTITESNGSAFINSGECFEQLKKTNLAIKSDDTTFDTSINIMLELALLTMNTWTPTTAALVKLALTHPEANQKDLAAETQSTQGNISQGLKRAGYDEILKMIQFYSKHVNV</sequence>
<comment type="caution">
    <text evidence="1">The sequence shown here is derived from an EMBL/GenBank/DDBJ whole genome shotgun (WGS) entry which is preliminary data.</text>
</comment>
<evidence type="ECO:0000313" key="3">
    <source>
        <dbReference type="Proteomes" id="UP001138672"/>
    </source>
</evidence>
<keyword evidence="4" id="KW-1185">Reference proteome</keyword>